<dbReference type="SUPFAM" id="SSF48403">
    <property type="entry name" value="Ankyrin repeat"/>
    <property type="match status" value="1"/>
</dbReference>
<dbReference type="InterPro" id="IPR002110">
    <property type="entry name" value="Ankyrin_rpt"/>
</dbReference>
<protein>
    <recommendedName>
        <fullName evidence="3">Ankyrin repeat protein</fullName>
    </recommendedName>
</protein>
<dbReference type="EMBL" id="JNBR01002133">
    <property type="protein sequence ID" value="OQR83602.1"/>
    <property type="molecule type" value="Genomic_DNA"/>
</dbReference>
<accession>A0A1V9YD31</accession>
<evidence type="ECO:0000313" key="2">
    <source>
        <dbReference type="Proteomes" id="UP000243579"/>
    </source>
</evidence>
<dbReference type="InterPro" id="IPR036770">
    <property type="entry name" value="Ankyrin_rpt-contain_sf"/>
</dbReference>
<dbReference type="Proteomes" id="UP000243579">
    <property type="component" value="Unassembled WGS sequence"/>
</dbReference>
<dbReference type="OrthoDB" id="65941at2759"/>
<name>A0A1V9YD31_ACHHY</name>
<keyword evidence="2" id="KW-1185">Reference proteome</keyword>
<dbReference type="Pfam" id="PF13637">
    <property type="entry name" value="Ank_4"/>
    <property type="match status" value="2"/>
</dbReference>
<dbReference type="InterPro" id="IPR052050">
    <property type="entry name" value="SecEffector_AnkRepeat"/>
</dbReference>
<evidence type="ECO:0008006" key="3">
    <source>
        <dbReference type="Google" id="ProtNLM"/>
    </source>
</evidence>
<organism evidence="1 2">
    <name type="scientific">Achlya hypogyna</name>
    <name type="common">Oomycete</name>
    <name type="synonym">Protoachlya hypogyna</name>
    <dbReference type="NCBI Taxonomy" id="1202772"/>
    <lineage>
        <taxon>Eukaryota</taxon>
        <taxon>Sar</taxon>
        <taxon>Stramenopiles</taxon>
        <taxon>Oomycota</taxon>
        <taxon>Saprolegniomycetes</taxon>
        <taxon>Saprolegniales</taxon>
        <taxon>Achlyaceae</taxon>
        <taxon>Achlya</taxon>
    </lineage>
</organism>
<evidence type="ECO:0000313" key="1">
    <source>
        <dbReference type="EMBL" id="OQR83602.1"/>
    </source>
</evidence>
<proteinExistence type="predicted"/>
<dbReference type="PANTHER" id="PTHR46586">
    <property type="entry name" value="ANKYRIN REPEAT-CONTAINING PROTEIN"/>
    <property type="match status" value="1"/>
</dbReference>
<sequence length="316" mass="34979">MGRVLRLADLLRSIAAFQDGCTLDTIAVLRLLRAAYASKDTCYYNDPPAVLPAMTAWRVNRGDAGLDLLCERGCARALFLFGLAHGDVSILSRAARHVVVDELLYLVAAKHGHVASMAFLLDLAASPDMPLVSEAARWGHLPLVRYLHEKGLNTDHVLYCACTYGHVAVAEYAHANGLGQWYPSLLTTLATKGDLAMVQFLHRHGYAGVTPQMLVVAAKWGHADLVVYLYEEGLVACFDEALFKAAWQGHLNIVKWLDQQRPERDVPSCILENPHIGPDVMKYFLLERRAALDHSTRFLRCQQYQAAGVSATRVTK</sequence>
<comment type="caution">
    <text evidence="1">The sequence shown here is derived from an EMBL/GenBank/DDBJ whole genome shotgun (WGS) entry which is preliminary data.</text>
</comment>
<dbReference type="AlphaFoldDB" id="A0A1V9YD31"/>
<dbReference type="STRING" id="1202772.A0A1V9YD31"/>
<reference evidence="1 2" key="1">
    <citation type="journal article" date="2014" name="Genome Biol. Evol.">
        <title>The secreted proteins of Achlya hypogyna and Thraustotheca clavata identify the ancestral oomycete secretome and reveal gene acquisitions by horizontal gene transfer.</title>
        <authorList>
            <person name="Misner I."/>
            <person name="Blouin N."/>
            <person name="Leonard G."/>
            <person name="Richards T.A."/>
            <person name="Lane C.E."/>
        </authorList>
    </citation>
    <scope>NUCLEOTIDE SEQUENCE [LARGE SCALE GENOMIC DNA]</scope>
    <source>
        <strain evidence="1 2">ATCC 48635</strain>
    </source>
</reference>
<dbReference type="PANTHER" id="PTHR46586:SF3">
    <property type="entry name" value="ANKYRIN REPEAT-CONTAINING PROTEIN"/>
    <property type="match status" value="1"/>
</dbReference>
<dbReference type="Gene3D" id="1.25.40.20">
    <property type="entry name" value="Ankyrin repeat-containing domain"/>
    <property type="match status" value="2"/>
</dbReference>
<gene>
    <name evidence="1" type="ORF">ACHHYP_14513</name>
</gene>